<dbReference type="InterPro" id="IPR002376">
    <property type="entry name" value="Formyl_transf_N"/>
</dbReference>
<name>A0A0W0UHY5_9GAMM</name>
<feature type="domain" description="AMP-dependent synthetase/ligase" evidence="2">
    <location>
        <begin position="570"/>
        <end position="669"/>
    </location>
</feature>
<keyword evidence="8" id="KW-1185">Reference proteome</keyword>
<dbReference type="EMBL" id="LYOZ01000018">
    <property type="protein sequence ID" value="OCH97990.1"/>
    <property type="molecule type" value="Genomic_DNA"/>
</dbReference>
<reference evidence="5 7" key="1">
    <citation type="submission" date="2015-11" db="EMBL/GenBank/DDBJ databases">
        <title>Genomic analysis of 38 Legionella species identifies large and diverse effector repertoires.</title>
        <authorList>
            <person name="Burstein D."/>
            <person name="Amaro F."/>
            <person name="Zusman T."/>
            <person name="Lifshitz Z."/>
            <person name="Cohen O."/>
            <person name="Gilbert J.A."/>
            <person name="Pupko T."/>
            <person name="Shuman H.A."/>
            <person name="Segal G."/>
        </authorList>
    </citation>
    <scope>NUCLEOTIDE SEQUENCE [LARGE SCALE GENOMIC DNA]</scope>
    <source>
        <strain evidence="5 7">JA-26-G1-E2</strain>
    </source>
</reference>
<dbReference type="AlphaFoldDB" id="A0A0W0UHY5"/>
<gene>
    <name evidence="6" type="ORF">A8135_01850</name>
    <name evidence="5" type="ORF">Ljam_1456</name>
</gene>
<dbReference type="InterPro" id="IPR036477">
    <property type="entry name" value="Formyl_transf_N_sf"/>
</dbReference>
<evidence type="ECO:0000313" key="8">
    <source>
        <dbReference type="Proteomes" id="UP000093336"/>
    </source>
</evidence>
<evidence type="ECO:0000259" key="3">
    <source>
        <dbReference type="Pfam" id="PF00551"/>
    </source>
</evidence>
<dbReference type="InterPro" id="IPR011034">
    <property type="entry name" value="Formyl_transferase-like_C_sf"/>
</dbReference>
<evidence type="ECO:0000259" key="2">
    <source>
        <dbReference type="Pfam" id="PF00501"/>
    </source>
</evidence>
<evidence type="ECO:0000259" key="4">
    <source>
        <dbReference type="Pfam" id="PF02911"/>
    </source>
</evidence>
<dbReference type="EMBL" id="LNYG01000013">
    <property type="protein sequence ID" value="KTD07261.1"/>
    <property type="molecule type" value="Genomic_DNA"/>
</dbReference>
<dbReference type="Proteomes" id="UP000093336">
    <property type="component" value="Unassembled WGS sequence"/>
</dbReference>
<keyword evidence="1" id="KW-0812">Transmembrane</keyword>
<protein>
    <submittedName>
        <fullName evidence="5">Peptide synthetase, non-ribosomal</fullName>
    </submittedName>
</protein>
<dbReference type="Pfam" id="PF00551">
    <property type="entry name" value="Formyl_trans_N"/>
    <property type="match status" value="1"/>
</dbReference>
<evidence type="ECO:0000313" key="6">
    <source>
        <dbReference type="EMBL" id="OCH97990.1"/>
    </source>
</evidence>
<feature type="domain" description="Formyl transferase N-terminal" evidence="3">
    <location>
        <begin position="74"/>
        <end position="162"/>
    </location>
</feature>
<feature type="transmembrane region" description="Helical" evidence="1">
    <location>
        <begin position="761"/>
        <end position="783"/>
    </location>
</feature>
<accession>A0A0W0UHY5</accession>
<dbReference type="SUPFAM" id="SSF56801">
    <property type="entry name" value="Acetyl-CoA synthetase-like"/>
    <property type="match status" value="1"/>
</dbReference>
<dbReference type="InterPro" id="IPR042099">
    <property type="entry name" value="ANL_N_sf"/>
</dbReference>
<keyword evidence="1" id="KW-1133">Transmembrane helix</keyword>
<keyword evidence="1" id="KW-0472">Membrane</keyword>
<dbReference type="GO" id="GO:0003824">
    <property type="term" value="F:catalytic activity"/>
    <property type="evidence" value="ECO:0007669"/>
    <property type="project" value="InterPro"/>
</dbReference>
<dbReference type="Gene3D" id="3.40.50.12780">
    <property type="entry name" value="N-terminal domain of ligase-like"/>
    <property type="match status" value="1"/>
</dbReference>
<evidence type="ECO:0000313" key="7">
    <source>
        <dbReference type="Proteomes" id="UP000054715"/>
    </source>
</evidence>
<dbReference type="Proteomes" id="UP000054715">
    <property type="component" value="Unassembled WGS sequence"/>
</dbReference>
<dbReference type="PATRIC" id="fig|455.5.peg.1538"/>
<dbReference type="Gene3D" id="3.40.50.12230">
    <property type="match status" value="1"/>
</dbReference>
<sequence length="861" mass="97560">MSLTCILMGQDNLLIQCGNYLLENQHQIKWVISPIKSIQTWCDKNNIPWVSSLEELPDNKENLVDYFFSIVNGVILKDADLKIARFGTINYHDSILPKYAGVNATSWALMNGETTHGITWHLVNEGIDEGDIVYQSSFSLSDNETALTLNLRCFDEATIGFAQIIEQIQSSSLIKTKQNRAMRSYYGLSHPLPDLGFINWETATAQQIDLYCRALNFGNYSNNLGTLKLYLKKDYLIVAEVEKSILPNTKIQSGVILSMDEKGLLISTTSEAILLKKLMTSESKLLATEELIRHYGLVINQQLPLLDHAFLRDGKALYSHALRHEKFWVNQLREVVDHTTYCDRIFVKKNQPTELKSIAIEQEIKNSINNPSHYLLASVLIYLYRLNNYENSTIFLSNEYFSDIKTTSNLWATLLPITPSLQDNFTCKQVLEELNQTLALISKRGALLSDIYTRQPALKPLIKDCIITVDLSNETVHVPKNSLIHFYVDQKSHELKIAHRIDTNYQGGTITPLIERMPAHINNILHYILHQPETLINELVFLTEEEQEKLFTWGVGEYLPLPSNTITDLFEQSVCRTPDNPAIYQDNQCVTYHQLWQKAEAITSFLYTLDLPLQSQVGIYTEQGVDLVALVLGIAKAGCICVPLPTEYSVAQIDAVATNSKLNLIISSEYSFDKLSQQLKGNASQFLYKTEAIFSESSGLGVLPNRSLAHQQLLVLIDKESNKQQMLSQKNIINYGFWLNRATDFTAKSIFDLSTPLSFNVLLPCLLAPLFVGGILSIGSFNLQTQAKHYLSYLQIQKISHVRLTPSDWELLMKYSVKVRQLNALSHLLLTADVNPTEKVAEWLSICPNSQLVILPEARFH</sequence>
<dbReference type="InterPro" id="IPR005793">
    <property type="entry name" value="Formyl_trans_C"/>
</dbReference>
<dbReference type="Pfam" id="PF02911">
    <property type="entry name" value="Formyl_trans_C"/>
    <property type="match status" value="1"/>
</dbReference>
<comment type="caution">
    <text evidence="5">The sequence shown here is derived from an EMBL/GenBank/DDBJ whole genome shotgun (WGS) entry which is preliminary data.</text>
</comment>
<evidence type="ECO:0000256" key="1">
    <source>
        <dbReference type="SAM" id="Phobius"/>
    </source>
</evidence>
<proteinExistence type="predicted"/>
<dbReference type="SUPFAM" id="SSF53328">
    <property type="entry name" value="Formyltransferase"/>
    <property type="match status" value="1"/>
</dbReference>
<dbReference type="InterPro" id="IPR000873">
    <property type="entry name" value="AMP-dep_synth/lig_dom"/>
</dbReference>
<evidence type="ECO:0000313" key="5">
    <source>
        <dbReference type="EMBL" id="KTD07261.1"/>
    </source>
</evidence>
<dbReference type="SUPFAM" id="SSF50486">
    <property type="entry name" value="FMT C-terminal domain-like"/>
    <property type="match status" value="1"/>
</dbReference>
<dbReference type="Pfam" id="PF00501">
    <property type="entry name" value="AMP-binding"/>
    <property type="match status" value="1"/>
</dbReference>
<dbReference type="PANTHER" id="PTHR45398:SF1">
    <property type="entry name" value="ENZYME, PUTATIVE (JCVI)-RELATED"/>
    <property type="match status" value="1"/>
</dbReference>
<dbReference type="STRING" id="455.Ljam_1456"/>
<dbReference type="PANTHER" id="PTHR45398">
    <property type="match status" value="1"/>
</dbReference>
<feature type="domain" description="Formyl transferase C-terminal" evidence="4">
    <location>
        <begin position="195"/>
        <end position="294"/>
    </location>
</feature>
<reference evidence="6 8" key="2">
    <citation type="submission" date="2016-05" db="EMBL/GenBank/DDBJ databases">
        <authorList>
            <person name="Prochazka B."/>
            <person name="Indra A."/>
            <person name="Hasenberger P."/>
            <person name="Blaschitz M."/>
            <person name="Wagner L."/>
            <person name="Wewalka G."/>
            <person name="Sorschag S."/>
            <person name="Schmid D."/>
            <person name="Ruppitsch W."/>
        </authorList>
    </citation>
    <scope>NUCLEOTIDE SEQUENCE [LARGE SCALE GENOMIC DNA]</scope>
    <source>
        <strain evidence="6 8">974010_12</strain>
    </source>
</reference>
<organism evidence="5 7">
    <name type="scientific">Legionella jamestowniensis</name>
    <dbReference type="NCBI Taxonomy" id="455"/>
    <lineage>
        <taxon>Bacteria</taxon>
        <taxon>Pseudomonadati</taxon>
        <taxon>Pseudomonadota</taxon>
        <taxon>Gammaproteobacteria</taxon>
        <taxon>Legionellales</taxon>
        <taxon>Legionellaceae</taxon>
        <taxon>Legionella</taxon>
    </lineage>
</organism>